<dbReference type="AlphaFoldDB" id="Q0W4A1"/>
<evidence type="ECO:0000313" key="1">
    <source>
        <dbReference type="EMBL" id="CAJ36792.1"/>
    </source>
</evidence>
<accession>Q0W4A1</accession>
<gene>
    <name evidence="1" type="ORF">RCIA123</name>
</gene>
<name>Q0W4A1_METAR</name>
<evidence type="ECO:0000313" key="2">
    <source>
        <dbReference type="Proteomes" id="UP000000663"/>
    </source>
</evidence>
<proteinExistence type="predicted"/>
<protein>
    <submittedName>
        <fullName evidence="1">Uncharacterized protein</fullName>
    </submittedName>
</protein>
<dbReference type="KEGG" id="rci:RCIA123"/>
<keyword evidence="2" id="KW-1185">Reference proteome</keyword>
<sequence>MSAASTSLRNMETSYNNGQACITVEKGHSAVQNLCALLLAFAIDFADLVPDDLLFATGLLPVAVGTSAAISVVEAAYLNHLGVPIVNLLVMSGTDMLPFVDVIPWCTLAVLDRRFGVKIPYVTRLFNYYP</sequence>
<reference evidence="1 2" key="1">
    <citation type="journal article" date="2006" name="Science">
        <title>Genome of rice cluster I archaea -- the key methane producers in the rice rhizosphere.</title>
        <authorList>
            <person name="Erkel C."/>
            <person name="Kube M."/>
            <person name="Reinhardt R."/>
            <person name="Liesack W."/>
        </authorList>
    </citation>
    <scope>NUCLEOTIDE SEQUENCE [LARGE SCALE GENOMIC DNA]</scope>
    <source>
        <strain evidence="2">DSM 22066 / NBRC 105507 / MRE50</strain>
    </source>
</reference>
<dbReference type="Proteomes" id="UP000000663">
    <property type="component" value="Chromosome"/>
</dbReference>
<dbReference type="STRING" id="351160.RCIA123"/>
<dbReference type="eggNOG" id="arCOG11022">
    <property type="taxonomic scope" value="Archaea"/>
</dbReference>
<dbReference type="EMBL" id="AM114193">
    <property type="protein sequence ID" value="CAJ36792.1"/>
    <property type="molecule type" value="Genomic_DNA"/>
</dbReference>
<organism evidence="1 2">
    <name type="scientific">Methanocella arvoryzae (strain DSM 22066 / NBRC 105507 / MRE50)</name>
    <dbReference type="NCBI Taxonomy" id="351160"/>
    <lineage>
        <taxon>Archaea</taxon>
        <taxon>Methanobacteriati</taxon>
        <taxon>Methanobacteriota</taxon>
        <taxon>Stenosarchaea group</taxon>
        <taxon>Methanomicrobia</taxon>
        <taxon>Methanocellales</taxon>
        <taxon>Methanocellaceae</taxon>
        <taxon>Methanocella</taxon>
    </lineage>
</organism>